<dbReference type="EMBL" id="QGTQ01000008">
    <property type="protein sequence ID" value="PWW02903.1"/>
    <property type="molecule type" value="Genomic_DNA"/>
</dbReference>
<sequence>MRLSRETPLMPRLLLIALIICSVYLVTQLLSKDDKSDQRLISNVNYINSTGFSIRSDSTNLETSAKGTVFVEGNEGIADRISIVAAIDIDPNDWGGVTFYLPNHWSIANVTSSYPENNQQMNPSEKASIWTTTDTKSEWQAWVEIGTERSYEPTGGGHGTVVIDLVYDGHDKSMPDSFEFTVAVGSKTVNGTRILGPDDVRVPVSLNNVQ</sequence>
<reference evidence="1 2" key="1">
    <citation type="submission" date="2018-05" db="EMBL/GenBank/DDBJ databases">
        <title>Genomic Encyclopedia of Type Strains, Phase III (KMG-III): the genomes of soil and plant-associated and newly described type strains.</title>
        <authorList>
            <person name="Whitman W."/>
        </authorList>
    </citation>
    <scope>NUCLEOTIDE SEQUENCE [LARGE SCALE GENOMIC DNA]</scope>
    <source>
        <strain evidence="1 2">CECT 5696</strain>
    </source>
</reference>
<organism evidence="1 2">
    <name type="scientific">Paenibacillus cellulosilyticus</name>
    <dbReference type="NCBI Taxonomy" id="375489"/>
    <lineage>
        <taxon>Bacteria</taxon>
        <taxon>Bacillati</taxon>
        <taxon>Bacillota</taxon>
        <taxon>Bacilli</taxon>
        <taxon>Bacillales</taxon>
        <taxon>Paenibacillaceae</taxon>
        <taxon>Paenibacillus</taxon>
    </lineage>
</organism>
<dbReference type="OrthoDB" id="2611155at2"/>
<protein>
    <submittedName>
        <fullName evidence="1">Uncharacterized protein</fullName>
    </submittedName>
</protein>
<proteinExistence type="predicted"/>
<evidence type="ECO:0000313" key="2">
    <source>
        <dbReference type="Proteomes" id="UP000246635"/>
    </source>
</evidence>
<dbReference type="AlphaFoldDB" id="A0A2V2YTT2"/>
<dbReference type="Proteomes" id="UP000246635">
    <property type="component" value="Unassembled WGS sequence"/>
</dbReference>
<gene>
    <name evidence="1" type="ORF">DFQ01_108182</name>
</gene>
<evidence type="ECO:0000313" key="1">
    <source>
        <dbReference type="EMBL" id="PWW02903.1"/>
    </source>
</evidence>
<keyword evidence="2" id="KW-1185">Reference proteome</keyword>
<name>A0A2V2YTT2_9BACL</name>
<accession>A0A2V2YTT2</accession>
<comment type="caution">
    <text evidence="1">The sequence shown here is derived from an EMBL/GenBank/DDBJ whole genome shotgun (WGS) entry which is preliminary data.</text>
</comment>
<dbReference type="RefSeq" id="WP_110044379.1">
    <property type="nucleotide sequence ID" value="NZ_CP054612.1"/>
</dbReference>